<dbReference type="RefSeq" id="WP_202858679.1">
    <property type="nucleotide sequence ID" value="NZ_JAEUGD010000066.1"/>
</dbReference>
<evidence type="ECO:0000313" key="9">
    <source>
        <dbReference type="EMBL" id="MBL6449143.1"/>
    </source>
</evidence>
<keyword evidence="6" id="KW-0472">Membrane</keyword>
<feature type="signal peptide" evidence="8">
    <location>
        <begin position="1"/>
        <end position="23"/>
    </location>
</feature>
<dbReference type="GO" id="GO:0015344">
    <property type="term" value="F:siderophore uptake transmembrane transporter activity"/>
    <property type="evidence" value="ECO:0007669"/>
    <property type="project" value="TreeGrafter"/>
</dbReference>
<sequence length="787" mass="87565">MKIKPTNYILVILFMLVLGPLWAQQPTQTIRGTVRDVDSKAPLIGVNVVVKVPGPLTGGVTNEQGNFEIRNVPVGKYDIAVSYIGYQSKLIPNVIVTSGKEVVLSVEITESITELEGVVITSNEQTGEVLNEFSTVSSLSFSMEESSKYAGTFNDPSRMVTTTAGVIGGGGSDDVENEIIIRGNSPRGLLWRIEGVEVPSPNHFTDQGASSGSVSIISSNLMSTSDFFTSAFPAEYGNALSGVFDIKIRKGNSEKREYAFSLGLIGMDAAMEGPFKKGGGSSYLMNYRYSTLSVLNDMGIELVDDALPIFQDLSFKVNIPTQKLGTFSLFGIGGLSKETEVTKGRLSSGEDGDLLKETFTSDLGIVGLNHDVMLNDKTRLLSVLSFSANEVSFTRDVSISRSNTIRVNNEDFVDYSSRLSVALNHKFNAQHLFKGGFIYSYLNYDLLSQVYSNSERMLVDEVNNEGNTSVVQGYATWKYRLSGNFVLNSGLHFTQFMLNNQRSIEPRLNAKWFLDDKQSLSFGFGLHSRREGLATYLVEMSPQSDVPPVALNKDLDLSKALHYVLGYNYFFTDNLSFKAEAYYQDLYDVPVIDNSYYSVTNAKKGFTGFELVNKGTGTNYGVELTLQSFFDQNYYFNTNVSLFQSKYIGGDGVERNTLYNSNFVANVLGGYDFDLAKNRSLNLNVRAVYAGGQRYTPINEEESRRQGMAVYDLSRIYEEQLENYFRTDFQASYTLNYPKHTLTFKLEIQNITDRSNVREIVYSPVLQSVDVKRRGQILPIASVQVKF</sequence>
<dbReference type="EMBL" id="JAEUGD010000066">
    <property type="protein sequence ID" value="MBL6449143.1"/>
    <property type="molecule type" value="Genomic_DNA"/>
</dbReference>
<dbReference type="Gene3D" id="2.40.170.20">
    <property type="entry name" value="TonB-dependent receptor, beta-barrel domain"/>
    <property type="match status" value="1"/>
</dbReference>
<dbReference type="InterPro" id="IPR039426">
    <property type="entry name" value="TonB-dep_rcpt-like"/>
</dbReference>
<accession>A0A937G279</accession>
<evidence type="ECO:0000313" key="10">
    <source>
        <dbReference type="Proteomes" id="UP000614216"/>
    </source>
</evidence>
<keyword evidence="5 8" id="KW-0732">Signal</keyword>
<keyword evidence="7" id="KW-0998">Cell outer membrane</keyword>
<evidence type="ECO:0000256" key="5">
    <source>
        <dbReference type="ARBA" id="ARBA00022729"/>
    </source>
</evidence>
<keyword evidence="9" id="KW-0675">Receptor</keyword>
<evidence type="ECO:0000256" key="3">
    <source>
        <dbReference type="ARBA" id="ARBA00022452"/>
    </source>
</evidence>
<proteinExistence type="predicted"/>
<dbReference type="SUPFAM" id="SSF56935">
    <property type="entry name" value="Porins"/>
    <property type="match status" value="1"/>
</dbReference>
<dbReference type="AlphaFoldDB" id="A0A937G279"/>
<keyword evidence="3" id="KW-1134">Transmembrane beta strand</keyword>
<evidence type="ECO:0000256" key="6">
    <source>
        <dbReference type="ARBA" id="ARBA00023136"/>
    </source>
</evidence>
<protein>
    <submittedName>
        <fullName evidence="9">TonB-dependent receptor</fullName>
    </submittedName>
</protein>
<keyword evidence="4" id="KW-0812">Transmembrane</keyword>
<dbReference type="InterPro" id="IPR037066">
    <property type="entry name" value="Plug_dom_sf"/>
</dbReference>
<dbReference type="GO" id="GO:0044718">
    <property type="term" value="P:siderophore transmembrane transport"/>
    <property type="evidence" value="ECO:0007669"/>
    <property type="project" value="TreeGrafter"/>
</dbReference>
<dbReference type="InterPro" id="IPR036942">
    <property type="entry name" value="Beta-barrel_TonB_sf"/>
</dbReference>
<evidence type="ECO:0000256" key="7">
    <source>
        <dbReference type="ARBA" id="ARBA00023237"/>
    </source>
</evidence>
<dbReference type="InterPro" id="IPR008969">
    <property type="entry name" value="CarboxyPept-like_regulatory"/>
</dbReference>
<organism evidence="9 10">
    <name type="scientific">Fulvivirga marina</name>
    <dbReference type="NCBI Taxonomy" id="2494733"/>
    <lineage>
        <taxon>Bacteria</taxon>
        <taxon>Pseudomonadati</taxon>
        <taxon>Bacteroidota</taxon>
        <taxon>Cytophagia</taxon>
        <taxon>Cytophagales</taxon>
        <taxon>Fulvivirgaceae</taxon>
        <taxon>Fulvivirga</taxon>
    </lineage>
</organism>
<name>A0A937G279_9BACT</name>
<dbReference type="Gene3D" id="2.170.130.10">
    <property type="entry name" value="TonB-dependent receptor, plug domain"/>
    <property type="match status" value="1"/>
</dbReference>
<dbReference type="SUPFAM" id="SSF49464">
    <property type="entry name" value="Carboxypeptidase regulatory domain-like"/>
    <property type="match status" value="1"/>
</dbReference>
<gene>
    <name evidence="9" type="ORF">JMN32_22720</name>
</gene>
<dbReference type="GO" id="GO:0009279">
    <property type="term" value="C:cell outer membrane"/>
    <property type="evidence" value="ECO:0007669"/>
    <property type="project" value="UniProtKB-SubCell"/>
</dbReference>
<dbReference type="Gene3D" id="2.60.40.1120">
    <property type="entry name" value="Carboxypeptidase-like, regulatory domain"/>
    <property type="match status" value="1"/>
</dbReference>
<evidence type="ECO:0000256" key="4">
    <source>
        <dbReference type="ARBA" id="ARBA00022692"/>
    </source>
</evidence>
<feature type="chain" id="PRO_5037396346" evidence="8">
    <location>
        <begin position="24"/>
        <end position="787"/>
    </location>
</feature>
<dbReference type="PANTHER" id="PTHR30069:SF29">
    <property type="entry name" value="HEMOGLOBIN AND HEMOGLOBIN-HAPTOGLOBIN-BINDING PROTEIN 1-RELATED"/>
    <property type="match status" value="1"/>
</dbReference>
<keyword evidence="10" id="KW-1185">Reference proteome</keyword>
<dbReference type="Proteomes" id="UP000614216">
    <property type="component" value="Unassembled WGS sequence"/>
</dbReference>
<reference evidence="9" key="1">
    <citation type="submission" date="2021-01" db="EMBL/GenBank/DDBJ databases">
        <title>Fulvivirga kasyanovii gen. nov., sp nov., a novel member of the phylum Bacteroidetes isolated from seawater in a mussel farm.</title>
        <authorList>
            <person name="Zhao L.-H."/>
            <person name="Wang Z.-J."/>
        </authorList>
    </citation>
    <scope>NUCLEOTIDE SEQUENCE</scope>
    <source>
        <strain evidence="9">29W222</strain>
    </source>
</reference>
<evidence type="ECO:0000256" key="8">
    <source>
        <dbReference type="SAM" id="SignalP"/>
    </source>
</evidence>
<evidence type="ECO:0000256" key="2">
    <source>
        <dbReference type="ARBA" id="ARBA00022448"/>
    </source>
</evidence>
<comment type="caution">
    <text evidence="9">The sequence shown here is derived from an EMBL/GenBank/DDBJ whole genome shotgun (WGS) entry which is preliminary data.</text>
</comment>
<dbReference type="PANTHER" id="PTHR30069">
    <property type="entry name" value="TONB-DEPENDENT OUTER MEMBRANE RECEPTOR"/>
    <property type="match status" value="1"/>
</dbReference>
<keyword evidence="2" id="KW-0813">Transport</keyword>
<comment type="subcellular location">
    <subcellularLocation>
        <location evidence="1">Cell outer membrane</location>
        <topology evidence="1">Multi-pass membrane protein</topology>
    </subcellularLocation>
</comment>
<dbReference type="Pfam" id="PF13715">
    <property type="entry name" value="CarbopepD_reg_2"/>
    <property type="match status" value="1"/>
</dbReference>
<evidence type="ECO:0000256" key="1">
    <source>
        <dbReference type="ARBA" id="ARBA00004571"/>
    </source>
</evidence>